<dbReference type="Proteomes" id="UP000561011">
    <property type="component" value="Unassembled WGS sequence"/>
</dbReference>
<organism evidence="1 2">
    <name type="scientific">Sanguibacter inulinus</name>
    <dbReference type="NCBI Taxonomy" id="60922"/>
    <lineage>
        <taxon>Bacteria</taxon>
        <taxon>Bacillati</taxon>
        <taxon>Actinomycetota</taxon>
        <taxon>Actinomycetes</taxon>
        <taxon>Micrococcales</taxon>
        <taxon>Sanguibacteraceae</taxon>
        <taxon>Sanguibacter</taxon>
    </lineage>
</organism>
<sequence length="111" mass="12254">MIDSRHLAHLRDEVGSQPDDDTLEEWFDELGHWLPVAIRVLKRRYADASAGGQEVSTFGLDGVLNVGFSKASLPGLAAQIARLEAQWAAEQGGPVSNRLQTAPLLRTDRYR</sequence>
<keyword evidence="2" id="KW-1185">Reference proteome</keyword>
<gene>
    <name evidence="1" type="ORF">HZZ10_17050</name>
</gene>
<evidence type="ECO:0000313" key="1">
    <source>
        <dbReference type="EMBL" id="NYS95225.1"/>
    </source>
</evidence>
<accession>A0A853EXA4</accession>
<name>A0A853EXA4_9MICO</name>
<dbReference type="RefSeq" id="WP_179914436.1">
    <property type="nucleotide sequence ID" value="NZ_JACBYE010000061.1"/>
</dbReference>
<reference evidence="1 2" key="1">
    <citation type="submission" date="2020-07" db="EMBL/GenBank/DDBJ databases">
        <title>MOT database genomes.</title>
        <authorList>
            <person name="Joseph S."/>
            <person name="Aduse-Opoku J."/>
            <person name="Hashim A."/>
            <person name="Wade W."/>
            <person name="Curtis M."/>
        </authorList>
    </citation>
    <scope>NUCLEOTIDE SEQUENCE [LARGE SCALE GENOMIC DNA]</scope>
    <source>
        <strain evidence="1 2">DSM 100099</strain>
    </source>
</reference>
<comment type="caution">
    <text evidence="1">The sequence shown here is derived from an EMBL/GenBank/DDBJ whole genome shotgun (WGS) entry which is preliminary data.</text>
</comment>
<evidence type="ECO:0000313" key="2">
    <source>
        <dbReference type="Proteomes" id="UP000561011"/>
    </source>
</evidence>
<dbReference type="EMBL" id="JACBYE010000061">
    <property type="protein sequence ID" value="NYS95225.1"/>
    <property type="molecule type" value="Genomic_DNA"/>
</dbReference>
<dbReference type="AlphaFoldDB" id="A0A853EXA4"/>
<protein>
    <submittedName>
        <fullName evidence="1">Uncharacterized protein</fullName>
    </submittedName>
</protein>
<proteinExistence type="predicted"/>